<dbReference type="InterPro" id="IPR029398">
    <property type="entry name" value="PolB_thumb"/>
</dbReference>
<sequence length="589" mass="66681">MLQSSETPNNIFKDTAIYIVSSGIGQMRLALFEKQIRTNGGKVLPKVTQRLTHIILEENIILDRKKCINLLNKIGYLFSSEIKIVGTSWLSECLSQNKMIDSKEFEFILDNRQHNLNERVHPCHSSNNESESEFKEDDKPSGMAPSRGVDNSPPKKLKVNETGKFVCARSSCQTTAPCNELIITELQKLADAFRSCGDHWRVHGYEKAISAIRTYGKAISSFQEVHALPGVGAKMAAKVQEILDCGQLRKVQEICESEKTTVLELFTKVWGAGPSTAESWYQQLCGSYRRGKATCGDIDVLISKPDNLSFNILSPLLEELKNVGFITDDLVSLEVNGKQKKYLGICHLPGSHKHRRLDIFVIPQSEYAPALMHYTGSALFNRSIRLLAIKKGMCLSEHCLNVEVARKLPILCVPKFPILYVPKFPILCVPKLSILSTDDMRNATDQRLGPEISFNTTVSNTVIQDCVLFDQKLRLDLLSQLVEKMHEKTVTAQRHIHDEIQEAGGIKNLQTSKKMLDYLRGARKHHHEYLEIRKQERCEEDKKAEKRKSDVQVKDLEGERKEVMMATEEKQAAIDVELQELKKKQASLY</sequence>
<dbReference type="Gene3D" id="1.10.150.110">
    <property type="entry name" value="DNA polymerase beta, N-terminal domain-like"/>
    <property type="match status" value="1"/>
</dbReference>
<accession>A0A7R9PPJ3</accession>
<dbReference type="InterPro" id="IPR037160">
    <property type="entry name" value="DNA_Pol_thumb_sf"/>
</dbReference>
<evidence type="ECO:0000259" key="15">
    <source>
        <dbReference type="PROSITE" id="PS50172"/>
    </source>
</evidence>
<dbReference type="Pfam" id="PF00533">
    <property type="entry name" value="BRCT"/>
    <property type="match status" value="1"/>
</dbReference>
<feature type="region of interest" description="Disordered" evidence="14">
    <location>
        <begin position="118"/>
        <end position="156"/>
    </location>
</feature>
<dbReference type="Pfam" id="PF14792">
    <property type="entry name" value="DNA_pol_B_palm"/>
    <property type="match status" value="1"/>
</dbReference>
<evidence type="ECO:0000256" key="6">
    <source>
        <dbReference type="ARBA" id="ARBA00022705"/>
    </source>
</evidence>
<evidence type="ECO:0000256" key="12">
    <source>
        <dbReference type="ARBA" id="ARBA00049244"/>
    </source>
</evidence>
<dbReference type="InterPro" id="IPR043519">
    <property type="entry name" value="NT_sf"/>
</dbReference>
<dbReference type="InterPro" id="IPR001357">
    <property type="entry name" value="BRCT_dom"/>
</dbReference>
<dbReference type="Pfam" id="PF14791">
    <property type="entry name" value="DNA_pol_B_thumb"/>
    <property type="match status" value="1"/>
</dbReference>
<dbReference type="PANTHER" id="PTHR11276">
    <property type="entry name" value="DNA POLYMERASE TYPE-X FAMILY MEMBER"/>
    <property type="match status" value="1"/>
</dbReference>
<dbReference type="GO" id="GO:0005634">
    <property type="term" value="C:nucleus"/>
    <property type="evidence" value="ECO:0007669"/>
    <property type="project" value="TreeGrafter"/>
</dbReference>
<feature type="active site" description="Nucleophile; Schiff-base intermediate with DNA; for 5'-dRP lyase activity" evidence="13">
    <location>
        <position position="238"/>
    </location>
</feature>
<dbReference type="PANTHER" id="PTHR11276:SF28">
    <property type="entry name" value="DNA POLYMERASE LAMBDA"/>
    <property type="match status" value="1"/>
</dbReference>
<dbReference type="Gene3D" id="3.40.50.10190">
    <property type="entry name" value="BRCT domain"/>
    <property type="match status" value="1"/>
</dbReference>
<dbReference type="AlphaFoldDB" id="A0A7R9PPJ3"/>
<dbReference type="SMART" id="SM00292">
    <property type="entry name" value="BRCT"/>
    <property type="match status" value="1"/>
</dbReference>
<keyword evidence="5" id="KW-0548">Nucleotidyltransferase</keyword>
<evidence type="ECO:0000256" key="11">
    <source>
        <dbReference type="ARBA" id="ARBA00023239"/>
    </source>
</evidence>
<dbReference type="InterPro" id="IPR027421">
    <property type="entry name" value="DNA_pol_lamdba_lyase_dom_sf"/>
</dbReference>
<dbReference type="SUPFAM" id="SSF81301">
    <property type="entry name" value="Nucleotidyltransferase"/>
    <property type="match status" value="1"/>
</dbReference>
<dbReference type="PRINTS" id="PR00869">
    <property type="entry name" value="DNAPOLX"/>
</dbReference>
<dbReference type="Pfam" id="PF14716">
    <property type="entry name" value="HHH_8"/>
    <property type="match status" value="1"/>
</dbReference>
<evidence type="ECO:0000256" key="1">
    <source>
        <dbReference type="ARBA" id="ARBA00008323"/>
    </source>
</evidence>
<evidence type="ECO:0000256" key="9">
    <source>
        <dbReference type="ARBA" id="ARBA00023125"/>
    </source>
</evidence>
<keyword evidence="3" id="KW-0237">DNA synthesis</keyword>
<dbReference type="InterPro" id="IPR022312">
    <property type="entry name" value="DNA_pol_X"/>
</dbReference>
<dbReference type="GO" id="GO:0016829">
    <property type="term" value="F:lyase activity"/>
    <property type="evidence" value="ECO:0007669"/>
    <property type="project" value="UniProtKB-KW"/>
</dbReference>
<evidence type="ECO:0000256" key="3">
    <source>
        <dbReference type="ARBA" id="ARBA00022634"/>
    </source>
</evidence>
<evidence type="ECO:0000256" key="7">
    <source>
        <dbReference type="ARBA" id="ARBA00022763"/>
    </source>
</evidence>
<keyword evidence="10" id="KW-0234">DNA repair</keyword>
<evidence type="ECO:0000256" key="13">
    <source>
        <dbReference type="PIRSR" id="PIRSR622312-50"/>
    </source>
</evidence>
<dbReference type="InterPro" id="IPR002054">
    <property type="entry name" value="DNA-dir_DNA_pol_X"/>
</dbReference>
<dbReference type="CDD" id="cd00141">
    <property type="entry name" value="NT_POLXc"/>
    <property type="match status" value="1"/>
</dbReference>
<dbReference type="InterPro" id="IPR028207">
    <property type="entry name" value="DNA_pol_B_palm_palm"/>
</dbReference>
<dbReference type="PROSITE" id="PS00522">
    <property type="entry name" value="DNA_POLYMERASE_X"/>
    <property type="match status" value="1"/>
</dbReference>
<evidence type="ECO:0000256" key="2">
    <source>
        <dbReference type="ARBA" id="ARBA00012417"/>
    </source>
</evidence>
<feature type="domain" description="BRCT" evidence="15">
    <location>
        <begin position="7"/>
        <end position="107"/>
    </location>
</feature>
<gene>
    <name evidence="16" type="ORF">TGEB3V08_LOCUS8587</name>
</gene>
<dbReference type="GO" id="GO:0003677">
    <property type="term" value="F:DNA binding"/>
    <property type="evidence" value="ECO:0007669"/>
    <property type="project" value="UniProtKB-KW"/>
</dbReference>
<evidence type="ECO:0000256" key="8">
    <source>
        <dbReference type="ARBA" id="ARBA00022932"/>
    </source>
</evidence>
<keyword evidence="4" id="KW-0808">Transferase</keyword>
<keyword evidence="6" id="KW-0235">DNA replication</keyword>
<dbReference type="FunFam" id="3.30.460.10:FF:000020">
    <property type="entry name" value="DNA polymerase lambda"/>
    <property type="match status" value="1"/>
</dbReference>
<dbReference type="InterPro" id="IPR010996">
    <property type="entry name" value="HHH_MUS81"/>
</dbReference>
<dbReference type="SUPFAM" id="SSF47802">
    <property type="entry name" value="DNA polymerase beta, N-terminal domain-like"/>
    <property type="match status" value="1"/>
</dbReference>
<dbReference type="SUPFAM" id="SSF52113">
    <property type="entry name" value="BRCT domain"/>
    <property type="match status" value="1"/>
</dbReference>
<evidence type="ECO:0000256" key="10">
    <source>
        <dbReference type="ARBA" id="ARBA00023204"/>
    </source>
</evidence>
<keyword evidence="9" id="KW-0238">DNA-binding</keyword>
<reference evidence="16" key="1">
    <citation type="submission" date="2020-11" db="EMBL/GenBank/DDBJ databases">
        <authorList>
            <person name="Tran Van P."/>
        </authorList>
    </citation>
    <scope>NUCLEOTIDE SEQUENCE</scope>
</reference>
<dbReference type="Gene3D" id="3.30.460.10">
    <property type="entry name" value="Beta Polymerase, domain 2"/>
    <property type="match status" value="1"/>
</dbReference>
<comment type="similarity">
    <text evidence="1">Belongs to the DNA polymerase type-X family.</text>
</comment>
<keyword evidence="11" id="KW-0456">Lyase</keyword>
<dbReference type="FunFam" id="1.10.150.110:FF:000005">
    <property type="entry name" value="DNA polymerase POL4"/>
    <property type="match status" value="1"/>
</dbReference>
<comment type="catalytic activity">
    <reaction evidence="12">
        <text>DNA(n) + a 2'-deoxyribonucleoside 5'-triphosphate = DNA(n+1) + diphosphate</text>
        <dbReference type="Rhea" id="RHEA:22508"/>
        <dbReference type="Rhea" id="RHEA-COMP:17339"/>
        <dbReference type="Rhea" id="RHEA-COMP:17340"/>
        <dbReference type="ChEBI" id="CHEBI:33019"/>
        <dbReference type="ChEBI" id="CHEBI:61560"/>
        <dbReference type="ChEBI" id="CHEBI:173112"/>
        <dbReference type="EC" id="2.7.7.7"/>
    </reaction>
</comment>
<evidence type="ECO:0000256" key="4">
    <source>
        <dbReference type="ARBA" id="ARBA00022679"/>
    </source>
</evidence>
<evidence type="ECO:0000313" key="16">
    <source>
        <dbReference type="EMBL" id="CAD7603008.1"/>
    </source>
</evidence>
<dbReference type="SMART" id="SM00483">
    <property type="entry name" value="POLXc"/>
    <property type="match status" value="1"/>
</dbReference>
<dbReference type="Gene3D" id="3.30.210.10">
    <property type="entry name" value="DNA polymerase, thumb domain"/>
    <property type="match status" value="1"/>
</dbReference>
<dbReference type="GO" id="GO:0006303">
    <property type="term" value="P:double-strand break repair via nonhomologous end joining"/>
    <property type="evidence" value="ECO:0007669"/>
    <property type="project" value="TreeGrafter"/>
</dbReference>
<dbReference type="GO" id="GO:0003887">
    <property type="term" value="F:DNA-directed DNA polymerase activity"/>
    <property type="evidence" value="ECO:0007669"/>
    <property type="project" value="UniProtKB-KW"/>
</dbReference>
<dbReference type="GO" id="GO:0006260">
    <property type="term" value="P:DNA replication"/>
    <property type="evidence" value="ECO:0007669"/>
    <property type="project" value="UniProtKB-KW"/>
</dbReference>
<dbReference type="PROSITE" id="PS50172">
    <property type="entry name" value="BRCT"/>
    <property type="match status" value="1"/>
</dbReference>
<organism evidence="16">
    <name type="scientific">Timema genevievae</name>
    <name type="common">Walking stick</name>
    <dbReference type="NCBI Taxonomy" id="629358"/>
    <lineage>
        <taxon>Eukaryota</taxon>
        <taxon>Metazoa</taxon>
        <taxon>Ecdysozoa</taxon>
        <taxon>Arthropoda</taxon>
        <taxon>Hexapoda</taxon>
        <taxon>Insecta</taxon>
        <taxon>Pterygota</taxon>
        <taxon>Neoptera</taxon>
        <taxon>Polyneoptera</taxon>
        <taxon>Phasmatodea</taxon>
        <taxon>Timematodea</taxon>
        <taxon>Timematoidea</taxon>
        <taxon>Timematidae</taxon>
        <taxon>Timema</taxon>
    </lineage>
</organism>
<name>A0A7R9PPJ3_TIMGE</name>
<dbReference type="InterPro" id="IPR019843">
    <property type="entry name" value="DNA_pol-X_BS"/>
</dbReference>
<keyword evidence="8" id="KW-0239">DNA-directed DNA polymerase</keyword>
<dbReference type="InterPro" id="IPR036420">
    <property type="entry name" value="BRCT_dom_sf"/>
</dbReference>
<dbReference type="EC" id="2.7.7.7" evidence="2"/>
<proteinExistence type="inferred from homology"/>
<evidence type="ECO:0000256" key="14">
    <source>
        <dbReference type="SAM" id="MobiDB-lite"/>
    </source>
</evidence>
<protein>
    <recommendedName>
        <fullName evidence="2">DNA-directed DNA polymerase</fullName>
        <ecNumber evidence="2">2.7.7.7</ecNumber>
    </recommendedName>
</protein>
<keyword evidence="7" id="KW-0227">DNA damage</keyword>
<dbReference type="EMBL" id="OE843382">
    <property type="protein sequence ID" value="CAD7603008.1"/>
    <property type="molecule type" value="Genomic_DNA"/>
</dbReference>
<evidence type="ECO:0000256" key="5">
    <source>
        <dbReference type="ARBA" id="ARBA00022695"/>
    </source>
</evidence>